<proteinExistence type="predicted"/>
<dbReference type="AlphaFoldDB" id="A0A147GQB3"/>
<dbReference type="Gene3D" id="2.60.120.10">
    <property type="entry name" value="Jelly Rolls"/>
    <property type="match status" value="1"/>
</dbReference>
<dbReference type="CDD" id="cd20293">
    <property type="entry name" value="cupin_HutD_N"/>
    <property type="match status" value="1"/>
</dbReference>
<evidence type="ECO:0000313" key="1">
    <source>
        <dbReference type="EMBL" id="KTT17815.1"/>
    </source>
</evidence>
<keyword evidence="2" id="KW-1185">Reference proteome</keyword>
<name>A0A147GQB3_9BURK</name>
<dbReference type="OrthoDB" id="9800082at2"/>
<reference evidence="1 2" key="1">
    <citation type="journal article" date="2016" name="Front. Microbiol.">
        <title>Genomic Resource of Rice Seed Associated Bacteria.</title>
        <authorList>
            <person name="Midha S."/>
            <person name="Bansal K."/>
            <person name="Sharma S."/>
            <person name="Kumar N."/>
            <person name="Patil P.P."/>
            <person name="Chaudhry V."/>
            <person name="Patil P.B."/>
        </authorList>
    </citation>
    <scope>NUCLEOTIDE SEQUENCE [LARGE SCALE GENOMIC DNA]</scope>
    <source>
        <strain evidence="1 2">NS331</strain>
    </source>
</reference>
<dbReference type="SUPFAM" id="SSF51182">
    <property type="entry name" value="RmlC-like cupins"/>
    <property type="match status" value="1"/>
</dbReference>
<dbReference type="EMBL" id="LDSL01000109">
    <property type="protein sequence ID" value="KTT17815.1"/>
    <property type="molecule type" value="Genomic_DNA"/>
</dbReference>
<dbReference type="PANTHER" id="PTHR37943">
    <property type="entry name" value="PROTEIN VES"/>
    <property type="match status" value="1"/>
</dbReference>
<dbReference type="PATRIC" id="fig|433924.3.peg.266"/>
<accession>A0A147GQB3</accession>
<comment type="caution">
    <text evidence="1">The sequence shown here is derived from an EMBL/GenBank/DDBJ whole genome shotgun (WGS) entry which is preliminary data.</text>
</comment>
<dbReference type="RefSeq" id="WP_058643136.1">
    <property type="nucleotide sequence ID" value="NZ_LDSL01000109.1"/>
</dbReference>
<dbReference type="PANTHER" id="PTHR37943:SF1">
    <property type="entry name" value="PROTEIN VES"/>
    <property type="match status" value="1"/>
</dbReference>
<evidence type="ECO:0000313" key="2">
    <source>
        <dbReference type="Proteomes" id="UP000072741"/>
    </source>
</evidence>
<dbReference type="Proteomes" id="UP000072741">
    <property type="component" value="Unassembled WGS sequence"/>
</dbReference>
<dbReference type="InterPro" id="IPR010282">
    <property type="entry name" value="Uncharacterised_HutD/Ves"/>
</dbReference>
<gene>
    <name evidence="1" type="ORF">NS331_16885</name>
</gene>
<organism evidence="1 2">
    <name type="scientific">Pseudacidovorax intermedius</name>
    <dbReference type="NCBI Taxonomy" id="433924"/>
    <lineage>
        <taxon>Bacteria</taxon>
        <taxon>Pseudomonadati</taxon>
        <taxon>Pseudomonadota</taxon>
        <taxon>Betaproteobacteria</taxon>
        <taxon>Burkholderiales</taxon>
        <taxon>Comamonadaceae</taxon>
        <taxon>Pseudacidovorax</taxon>
    </lineage>
</organism>
<dbReference type="InterPro" id="IPR014710">
    <property type="entry name" value="RmlC-like_jellyroll"/>
</dbReference>
<dbReference type="Pfam" id="PF05962">
    <property type="entry name" value="HutD"/>
    <property type="match status" value="1"/>
</dbReference>
<dbReference type="InterPro" id="IPR011051">
    <property type="entry name" value="RmlC_Cupin_sf"/>
</dbReference>
<protein>
    <submittedName>
        <fullName evidence="1">HutD</fullName>
    </submittedName>
</protein>
<sequence>MTTLHTFTLDQLPAMPWKNGGGRTREIACWPAGAGLEDFGWRCSVATVDADGPFSTFPGIDRRILLLAGDGLHLTGEGIDHRLDVPLQPFAFAGEAAIACSRLGGTSTDFNLMTRRGRWQAELTVHDGAVRLAGAPHGLLLAASGTWRTGAAAPLDAGQGLWWADAVGPAEAVPDAQGGESRLIAIRLLPA</sequence>